<evidence type="ECO:0000313" key="4">
    <source>
        <dbReference type="Proteomes" id="UP000278746"/>
    </source>
</evidence>
<name>A0A3M7TPM8_9BACI</name>
<dbReference type="Gene3D" id="1.10.530.10">
    <property type="match status" value="1"/>
</dbReference>
<dbReference type="InterPro" id="IPR003646">
    <property type="entry name" value="SH3-like_bac-type"/>
</dbReference>
<dbReference type="Gene3D" id="2.30.30.40">
    <property type="entry name" value="SH3 Domains"/>
    <property type="match status" value="1"/>
</dbReference>
<organism evidence="3 4">
    <name type="scientific">Alteribacter keqinensis</name>
    <dbReference type="NCBI Taxonomy" id="2483800"/>
    <lineage>
        <taxon>Bacteria</taxon>
        <taxon>Bacillati</taxon>
        <taxon>Bacillota</taxon>
        <taxon>Bacilli</taxon>
        <taxon>Bacillales</taxon>
        <taxon>Bacillaceae</taxon>
        <taxon>Alteribacter</taxon>
    </lineage>
</organism>
<evidence type="ECO:0000313" key="3">
    <source>
        <dbReference type="EMBL" id="RNA67584.1"/>
    </source>
</evidence>
<dbReference type="Pfam" id="PF01832">
    <property type="entry name" value="Glucosaminidase"/>
    <property type="match status" value="1"/>
</dbReference>
<dbReference type="EMBL" id="RHIB01000002">
    <property type="protein sequence ID" value="RNA67584.1"/>
    <property type="molecule type" value="Genomic_DNA"/>
</dbReference>
<dbReference type="InterPro" id="IPR002477">
    <property type="entry name" value="Peptidoglycan-bd-like"/>
</dbReference>
<proteinExistence type="predicted"/>
<dbReference type="SUPFAM" id="SSF47090">
    <property type="entry name" value="PGBD-like"/>
    <property type="match status" value="8"/>
</dbReference>
<gene>
    <name evidence="3" type="ORF">EBO34_12725</name>
</gene>
<dbReference type="SMART" id="SM00047">
    <property type="entry name" value="LYZ2"/>
    <property type="match status" value="1"/>
</dbReference>
<dbReference type="AlphaFoldDB" id="A0A3M7TPM8"/>
<dbReference type="Proteomes" id="UP000278746">
    <property type="component" value="Unassembled WGS sequence"/>
</dbReference>
<dbReference type="SMART" id="SM00287">
    <property type="entry name" value="SH3b"/>
    <property type="match status" value="1"/>
</dbReference>
<reference evidence="3 4" key="1">
    <citation type="submission" date="2018-10" db="EMBL/GenBank/DDBJ databases">
        <title>Bacillus Keqinensis sp. nov., a moderately halophilic bacterium isolated from a saline-alkaline lake.</title>
        <authorList>
            <person name="Wang H."/>
        </authorList>
    </citation>
    <scope>NUCLEOTIDE SEQUENCE [LARGE SCALE GENOMIC DNA]</scope>
    <source>
        <strain evidence="3 4">KQ-3</strain>
    </source>
</reference>
<evidence type="ECO:0008006" key="5">
    <source>
        <dbReference type="Google" id="ProtNLM"/>
    </source>
</evidence>
<protein>
    <recommendedName>
        <fullName evidence="5">Beta-N-acetylglucosaminidase</fullName>
    </recommendedName>
</protein>
<comment type="caution">
    <text evidence="3">The sequence shown here is derived from an EMBL/GenBank/DDBJ whole genome shotgun (WGS) entry which is preliminary data.</text>
</comment>
<accession>A0A3M7TPM8</accession>
<dbReference type="Gene3D" id="1.10.101.10">
    <property type="entry name" value="PGBD-like superfamily/PGBD"/>
    <property type="match status" value="8"/>
</dbReference>
<sequence>MEHINKKKYASIGLVCCLIFGPGLSLVHAEGVKIDQMHEGLLDNYNQEIIQSDFIMGKIGSIEEGDPIVIILDMFGFKAEDGKDLEGNVISGLAEFIKYYNFENAYNNGSTIEQIFEEVISSSLKLGDVGAEVIALKEYLYLLGIISSEDINDEFDLTTEEVIVDFQSKHNLRENGIVDSITFNKIESLLREKKDSENESYSESGEGNLLSDNKDIDSILYKDNNKIETDFEYEKKLDKVDEVENSIEPHSITVDKEVNTETTIIKTEEVDSTEAITSFSMTSTNDAQSNDGLRNGDREPLVIDLKINLSTLGFHVSDNPNENYGPSTERVVKEFQAYYGLEVSGVAGELTFAKIDEILSSPLSNGRNHTDTITLKENLSRLGFHVSDNPNTAYGPSTERRVREFQSFYGLRENGIGDEVTLAKIEELIRTPMGNGDYRQDAVLLKENMAKLGFVVSATPTPQYGPSTERTVRELQSYYGLSVTGSVGEETWSKIEEVLNSPLQNGQNHADTIPLKEKLSMLGFHVSDNPNTAYGPSTERQVRAFQHYYGLRENGIADHPTLDRIDEILSSPLQNGRNHSDVITLKENLSRLGFHVSDNPNTAYGPSTESRVRDFQAFYGLRENGIGDEVTLAKMNDLIQTPMRIGDYRQDVVLLKENMAKLGFVVSANPTPQYGPTTERTVRELQAYYGLSVTGGVDQEAWSKIEDILNSPLQNGRSHPDTITLKENLSRLGFHVSDNPNTSFGPATERQVRAFQREHGLIVNGMADDVTLSKIDELLSVGDSYTYTIYELSLEEAVSEQQKLNPPPQTDLYRGLSGFIHSSDLQLFGSITGSSVNLRRAPSTSGAIATNVSRGTEFVYVREVIGDSVSGSEVWYEISYDNRQLYVHSSLANRYGFPVVSINKPAKVYQSANRSSYIFNNFNNPAYLTMRLPIHAEVKGETVSGNDFWYDVRPVWRNAKVEDFIKYLNPNKNDPLQHVVLDKSTGIPSSQLNNVLRGQGIFDSKGQAFINAGQTNGVNEVYLIAHALLESGNGSSQLSNGIEVGKDHNGNLVLVNLNNRNSLTEIKTTYNMFGIGAQDQDPYTLGAIKAYEEGWFTPEQAIIGGAAFISNSYFERGQNTLYKMRWNHLYLNSWGGYSQYATDMGWSVKQIPRMKSLYEQMENPRMEFDIVQYK</sequence>
<keyword evidence="4" id="KW-1185">Reference proteome</keyword>
<dbReference type="InterPro" id="IPR036366">
    <property type="entry name" value="PGBDSf"/>
</dbReference>
<dbReference type="InterPro" id="IPR036365">
    <property type="entry name" value="PGBD-like_sf"/>
</dbReference>
<evidence type="ECO:0000259" key="1">
    <source>
        <dbReference type="SMART" id="SM00047"/>
    </source>
</evidence>
<evidence type="ECO:0000259" key="2">
    <source>
        <dbReference type="SMART" id="SM00287"/>
    </source>
</evidence>
<feature type="domain" description="Mannosyl-glycoprotein endo-beta-N-acetylglucosamidase-like" evidence="1">
    <location>
        <begin position="994"/>
        <end position="1169"/>
    </location>
</feature>
<dbReference type="GO" id="GO:0004040">
    <property type="term" value="F:amidase activity"/>
    <property type="evidence" value="ECO:0007669"/>
    <property type="project" value="InterPro"/>
</dbReference>
<feature type="domain" description="SH3b" evidence="2">
    <location>
        <begin position="826"/>
        <end position="895"/>
    </location>
</feature>
<dbReference type="Pfam" id="PF08239">
    <property type="entry name" value="SH3_3"/>
    <property type="match status" value="1"/>
</dbReference>
<dbReference type="OrthoDB" id="9816557at2"/>
<dbReference type="InterPro" id="IPR002901">
    <property type="entry name" value="MGlyc_endo_b_GlcNAc-like_dom"/>
</dbReference>
<dbReference type="Pfam" id="PF01471">
    <property type="entry name" value="PG_binding_1"/>
    <property type="match status" value="8"/>
</dbReference>
<dbReference type="RefSeq" id="WP_122899128.1">
    <property type="nucleotide sequence ID" value="NZ_RHIB01000002.1"/>
</dbReference>